<keyword evidence="5" id="KW-0597">Phosphoprotein</keyword>
<keyword evidence="8 21" id="KW-1133">Transmembrane helix</keyword>
<evidence type="ECO:0000313" key="23">
    <source>
        <dbReference type="Proteomes" id="UP000515140"/>
    </source>
</evidence>
<dbReference type="GO" id="GO:0005769">
    <property type="term" value="C:early endosome"/>
    <property type="evidence" value="ECO:0007669"/>
    <property type="project" value="UniProtKB-SubCell"/>
</dbReference>
<evidence type="ECO:0000256" key="14">
    <source>
        <dbReference type="ARBA" id="ARBA00023198"/>
    </source>
</evidence>
<dbReference type="GO" id="GO:0140319">
    <property type="term" value="F:receptor decoy activity"/>
    <property type="evidence" value="ECO:0007669"/>
    <property type="project" value="Ensembl"/>
</dbReference>
<dbReference type="GO" id="GO:0006955">
    <property type="term" value="P:immune response"/>
    <property type="evidence" value="ECO:0007669"/>
    <property type="project" value="TreeGrafter"/>
</dbReference>
<dbReference type="GO" id="GO:0031965">
    <property type="term" value="C:nuclear membrane"/>
    <property type="evidence" value="ECO:0007669"/>
    <property type="project" value="Ensembl"/>
</dbReference>
<dbReference type="GO" id="GO:0007204">
    <property type="term" value="P:positive regulation of cytosolic calcium ion concentration"/>
    <property type="evidence" value="ECO:0007669"/>
    <property type="project" value="TreeGrafter"/>
</dbReference>
<dbReference type="AlphaFoldDB" id="A0A6P5L9Q2"/>
<evidence type="ECO:0000256" key="17">
    <source>
        <dbReference type="ARBA" id="ARBA00075078"/>
    </source>
</evidence>
<evidence type="ECO:0000259" key="22">
    <source>
        <dbReference type="PROSITE" id="PS50262"/>
    </source>
</evidence>
<dbReference type="PRINTS" id="PR00237">
    <property type="entry name" value="GPCRRHODOPSN"/>
</dbReference>
<evidence type="ECO:0000256" key="12">
    <source>
        <dbReference type="ARBA" id="ARBA00023170"/>
    </source>
</evidence>
<dbReference type="InterPro" id="IPR000355">
    <property type="entry name" value="Chemokine_rcpt"/>
</dbReference>
<dbReference type="SUPFAM" id="SSF81321">
    <property type="entry name" value="Family A G protein-coupled receptor-like"/>
    <property type="match status" value="1"/>
</dbReference>
<dbReference type="InterPro" id="IPR001277">
    <property type="entry name" value="CXCR4/ACKR2"/>
</dbReference>
<evidence type="ECO:0000256" key="3">
    <source>
        <dbReference type="ARBA" id="ARBA00004651"/>
    </source>
</evidence>
<evidence type="ECO:0000256" key="19">
    <source>
        <dbReference type="ARBA" id="ARBA00081867"/>
    </source>
</evidence>
<evidence type="ECO:0000256" key="7">
    <source>
        <dbReference type="ARBA" id="ARBA00022753"/>
    </source>
</evidence>
<evidence type="ECO:0000256" key="10">
    <source>
        <dbReference type="ARBA" id="ARBA00023136"/>
    </source>
</evidence>
<dbReference type="GO" id="GO:0005654">
    <property type="term" value="C:nucleoplasm"/>
    <property type="evidence" value="ECO:0007669"/>
    <property type="project" value="Ensembl"/>
</dbReference>
<dbReference type="GO" id="GO:0006954">
    <property type="term" value="P:inflammatory response"/>
    <property type="evidence" value="ECO:0007669"/>
    <property type="project" value="UniProtKB-KW"/>
</dbReference>
<feature type="region of interest" description="Disordered" evidence="20">
    <location>
        <begin position="366"/>
        <end position="399"/>
    </location>
</feature>
<dbReference type="InterPro" id="IPR050119">
    <property type="entry name" value="CCR1-9-like"/>
</dbReference>
<evidence type="ECO:0000256" key="4">
    <source>
        <dbReference type="ARBA" id="ARBA00022475"/>
    </source>
</evidence>
<evidence type="ECO:0000256" key="18">
    <source>
        <dbReference type="ARBA" id="ARBA00077778"/>
    </source>
</evidence>
<evidence type="ECO:0000256" key="2">
    <source>
        <dbReference type="ARBA" id="ARBA00004412"/>
    </source>
</evidence>
<feature type="transmembrane region" description="Helical" evidence="21">
    <location>
        <begin position="318"/>
        <end position="341"/>
    </location>
</feature>
<evidence type="ECO:0000256" key="5">
    <source>
        <dbReference type="ARBA" id="ARBA00022553"/>
    </source>
</evidence>
<dbReference type="FunFam" id="1.20.1070.10:FF:000246">
    <property type="entry name" value="Atypical chemokine receptor 2"/>
    <property type="match status" value="1"/>
</dbReference>
<name>A0A6P5L9Q2_PHACI</name>
<dbReference type="PANTHER" id="PTHR10489">
    <property type="entry name" value="CELL ADHESION MOLECULE"/>
    <property type="match status" value="1"/>
</dbReference>
<dbReference type="Gene3D" id="1.20.1070.10">
    <property type="entry name" value="Rhodopsin 7-helix transmembrane proteins"/>
    <property type="match status" value="1"/>
</dbReference>
<keyword evidence="4" id="KW-1003">Cell membrane</keyword>
<dbReference type="GO" id="GO:0005884">
    <property type="term" value="C:actin filament"/>
    <property type="evidence" value="ECO:0007669"/>
    <property type="project" value="Ensembl"/>
</dbReference>
<feature type="transmembrane region" description="Helical" evidence="21">
    <location>
        <begin position="136"/>
        <end position="161"/>
    </location>
</feature>
<dbReference type="PRINTS" id="PR00645">
    <property type="entry name" value="CXCCHMKINER4"/>
</dbReference>
<evidence type="ECO:0000256" key="11">
    <source>
        <dbReference type="ARBA" id="ARBA00023157"/>
    </source>
</evidence>
<dbReference type="GO" id="GO:0055037">
    <property type="term" value="C:recycling endosome"/>
    <property type="evidence" value="ECO:0007669"/>
    <property type="project" value="UniProtKB-SubCell"/>
</dbReference>
<comment type="subcellular location">
    <subcellularLocation>
        <location evidence="3">Cell membrane</location>
        <topology evidence="3">Multi-pass membrane protein</topology>
    </subcellularLocation>
    <subcellularLocation>
        <location evidence="2">Early endosome</location>
    </subcellularLocation>
    <subcellularLocation>
        <location evidence="1">Recycling endosome</location>
    </subcellularLocation>
</comment>
<organism evidence="23 24">
    <name type="scientific">Phascolarctos cinereus</name>
    <name type="common">Koala</name>
    <dbReference type="NCBI Taxonomy" id="38626"/>
    <lineage>
        <taxon>Eukaryota</taxon>
        <taxon>Metazoa</taxon>
        <taxon>Chordata</taxon>
        <taxon>Craniata</taxon>
        <taxon>Vertebrata</taxon>
        <taxon>Euteleostomi</taxon>
        <taxon>Mammalia</taxon>
        <taxon>Metatheria</taxon>
        <taxon>Diprotodontia</taxon>
        <taxon>Phascolarctidae</taxon>
        <taxon>Phascolarctos</taxon>
    </lineage>
</organism>
<feature type="domain" description="G-protein coupled receptors family 1 profile" evidence="22">
    <location>
        <begin position="89"/>
        <end position="338"/>
    </location>
</feature>
<dbReference type="GO" id="GO:0019957">
    <property type="term" value="F:C-C chemokine binding"/>
    <property type="evidence" value="ECO:0007669"/>
    <property type="project" value="TreeGrafter"/>
</dbReference>
<dbReference type="PRINTS" id="PR00657">
    <property type="entry name" value="CCCHEMOKINER"/>
</dbReference>
<feature type="compositionally biased region" description="Low complexity" evidence="20">
    <location>
        <begin position="369"/>
        <end position="381"/>
    </location>
</feature>
<keyword evidence="11" id="KW-1015">Disulfide bond</keyword>
<dbReference type="Proteomes" id="UP000515140">
    <property type="component" value="Unplaced"/>
</dbReference>
<dbReference type="RefSeq" id="XP_020854965.1">
    <property type="nucleotide sequence ID" value="XM_020999306.1"/>
</dbReference>
<feature type="transmembrane region" description="Helical" evidence="21">
    <location>
        <begin position="242"/>
        <end position="263"/>
    </location>
</feature>
<dbReference type="InterPro" id="IPR017452">
    <property type="entry name" value="GPCR_Rhodpsn_7TM"/>
</dbReference>
<reference evidence="24" key="1">
    <citation type="submission" date="2025-08" db="UniProtKB">
        <authorList>
            <consortium name="RefSeq"/>
        </authorList>
    </citation>
    <scope>IDENTIFICATION</scope>
    <source>
        <tissue evidence="24">Spleen</tissue>
    </source>
</reference>
<dbReference type="GO" id="GO:0005829">
    <property type="term" value="C:cytosol"/>
    <property type="evidence" value="ECO:0007669"/>
    <property type="project" value="Ensembl"/>
</dbReference>
<dbReference type="OMA" id="IVHAQPH"/>
<evidence type="ECO:0000256" key="13">
    <source>
        <dbReference type="ARBA" id="ARBA00023180"/>
    </source>
</evidence>
<keyword evidence="9" id="KW-0297">G-protein coupled receptor</keyword>
<accession>A0A6P5L9Q2</accession>
<evidence type="ECO:0000256" key="20">
    <source>
        <dbReference type="SAM" id="MobiDB-lite"/>
    </source>
</evidence>
<dbReference type="InterPro" id="IPR000276">
    <property type="entry name" value="GPCR_Rhodpsn"/>
</dbReference>
<sequence>MNMKAPSQSSREAAETDELTEKIRFFSNMTATLPPASSTSTSLENTSIYDYYYLDNFLSTVCRKEAILSFGQMFLPIFYSLVFVLGLSGNLFFLTVLLYSARRRQVTEVYLLNLVVSNLLFVVTLPFWGASVAWHWVFGEVLCKIICTLYTAGFYSSIFFLSCMSLDKYLDVVHAQTHHHPWTPAKSWLLSGGVWTVALVLSIPDLVFARVQEGTGGMQSCHLDFGDNGPLWKVLLRFKQSILGFILPLFAMVFFYTRIGYILTVLRPRGRGRALWAAAALVVAFFVLWCPYNITLFLHSLQDLQVLEGCEVSKRLDYALQVTESIAFTHCCLSPFLYLFVHHRLRKHLKKVLEAIFKRSRESSAAHPSQTSYSNSYSTTQEEMTSTDSRGESLQDHGI</sequence>
<evidence type="ECO:0000256" key="16">
    <source>
        <dbReference type="ARBA" id="ARBA00072022"/>
    </source>
</evidence>
<feature type="transmembrane region" description="Helical" evidence="21">
    <location>
        <begin position="77"/>
        <end position="99"/>
    </location>
</feature>
<dbReference type="FunCoup" id="A0A6P5L9Q2">
    <property type="interactions" value="647"/>
</dbReference>
<protein>
    <recommendedName>
        <fullName evidence="16">Atypical chemokine receptor 2</fullName>
    </recommendedName>
    <alternativeName>
        <fullName evidence="17">C-C chemokine receptor D6</fullName>
    </alternativeName>
    <alternativeName>
        <fullName evidence="18">Chemokine-binding protein 2</fullName>
    </alternativeName>
    <alternativeName>
        <fullName evidence="19">Chemokine-binding protein D6</fullName>
    </alternativeName>
</protein>
<keyword evidence="12 24" id="KW-0675">Receptor</keyword>
<evidence type="ECO:0000256" key="1">
    <source>
        <dbReference type="ARBA" id="ARBA00004172"/>
    </source>
</evidence>
<evidence type="ECO:0000313" key="24">
    <source>
        <dbReference type="RefSeq" id="XP_020854965.1"/>
    </source>
</evidence>
<dbReference type="GO" id="GO:0019722">
    <property type="term" value="P:calcium-mediated signaling"/>
    <property type="evidence" value="ECO:0007669"/>
    <property type="project" value="TreeGrafter"/>
</dbReference>
<dbReference type="GO" id="GO:0060326">
    <property type="term" value="P:cell chemotaxis"/>
    <property type="evidence" value="ECO:0007669"/>
    <property type="project" value="TreeGrafter"/>
</dbReference>
<feature type="transmembrane region" description="Helical" evidence="21">
    <location>
        <begin position="275"/>
        <end position="298"/>
    </location>
</feature>
<keyword evidence="7" id="KW-0967">Endosome</keyword>
<proteinExistence type="predicted"/>
<evidence type="ECO:0000256" key="21">
    <source>
        <dbReference type="SAM" id="Phobius"/>
    </source>
</evidence>
<dbReference type="InParanoid" id="A0A6P5L9Q2"/>
<keyword evidence="23" id="KW-1185">Reference proteome</keyword>
<feature type="compositionally biased region" description="Basic and acidic residues" evidence="20">
    <location>
        <begin position="389"/>
        <end position="399"/>
    </location>
</feature>
<dbReference type="PROSITE" id="PS50262">
    <property type="entry name" value="G_PROTEIN_RECEP_F1_2"/>
    <property type="match status" value="1"/>
</dbReference>
<dbReference type="GO" id="GO:0016493">
    <property type="term" value="F:C-C chemokine receptor activity"/>
    <property type="evidence" value="ECO:0007669"/>
    <property type="project" value="TreeGrafter"/>
</dbReference>
<dbReference type="Pfam" id="PF00001">
    <property type="entry name" value="7tm_1"/>
    <property type="match status" value="1"/>
</dbReference>
<keyword evidence="6 21" id="KW-0812">Transmembrane</keyword>
<feature type="transmembrane region" description="Helical" evidence="21">
    <location>
        <begin position="111"/>
        <end position="130"/>
    </location>
</feature>
<dbReference type="GO" id="GO:0009897">
    <property type="term" value="C:external side of plasma membrane"/>
    <property type="evidence" value="ECO:0007669"/>
    <property type="project" value="TreeGrafter"/>
</dbReference>
<evidence type="ECO:0000256" key="8">
    <source>
        <dbReference type="ARBA" id="ARBA00022989"/>
    </source>
</evidence>
<feature type="transmembrane region" description="Helical" evidence="21">
    <location>
        <begin position="188"/>
        <end position="209"/>
    </location>
</feature>
<evidence type="ECO:0000256" key="9">
    <source>
        <dbReference type="ARBA" id="ARBA00023040"/>
    </source>
</evidence>
<keyword evidence="13" id="KW-0325">Glycoprotein</keyword>
<dbReference type="CTD" id="1238"/>
<dbReference type="KEGG" id="pcw:110217130"/>
<keyword evidence="15" id="KW-0807">Transducer</keyword>
<keyword evidence="10 21" id="KW-0472">Membrane</keyword>
<dbReference type="PANTHER" id="PTHR10489:SF942">
    <property type="entry name" value="ATYPICAL CHEMOKINE RECEPTOR 2"/>
    <property type="match status" value="1"/>
</dbReference>
<gene>
    <name evidence="24" type="primary">ACKR2</name>
</gene>
<dbReference type="GeneID" id="110217130"/>
<evidence type="ECO:0000256" key="6">
    <source>
        <dbReference type="ARBA" id="ARBA00022692"/>
    </source>
</evidence>
<evidence type="ECO:0000256" key="15">
    <source>
        <dbReference type="ARBA" id="ARBA00023224"/>
    </source>
</evidence>
<keyword evidence="14" id="KW-0395">Inflammatory response</keyword>